<feature type="compositionally biased region" description="Low complexity" evidence="1">
    <location>
        <begin position="260"/>
        <end position="273"/>
    </location>
</feature>
<name>A0A0B1T5W3_OESDE</name>
<dbReference type="EMBL" id="KN552654">
    <property type="protein sequence ID" value="KHJ90785.1"/>
    <property type="molecule type" value="Genomic_DNA"/>
</dbReference>
<feature type="compositionally biased region" description="Low complexity" evidence="1">
    <location>
        <begin position="313"/>
        <end position="326"/>
    </location>
</feature>
<feature type="compositionally biased region" description="Polar residues" evidence="1">
    <location>
        <begin position="250"/>
        <end position="259"/>
    </location>
</feature>
<dbReference type="AlphaFoldDB" id="A0A0B1T5W3"/>
<evidence type="ECO:0000313" key="2">
    <source>
        <dbReference type="EMBL" id="KHJ90785.1"/>
    </source>
</evidence>
<keyword evidence="3" id="KW-1185">Reference proteome</keyword>
<evidence type="ECO:0000256" key="1">
    <source>
        <dbReference type="SAM" id="MobiDB-lite"/>
    </source>
</evidence>
<reference evidence="2 3" key="1">
    <citation type="submission" date="2014-03" db="EMBL/GenBank/DDBJ databases">
        <title>Draft genome of the hookworm Oesophagostomum dentatum.</title>
        <authorList>
            <person name="Mitreva M."/>
        </authorList>
    </citation>
    <scope>NUCLEOTIDE SEQUENCE [LARGE SCALE GENOMIC DNA]</scope>
    <source>
        <strain evidence="2 3">OD-Hann</strain>
    </source>
</reference>
<organism evidence="2 3">
    <name type="scientific">Oesophagostomum dentatum</name>
    <name type="common">Nodular worm</name>
    <dbReference type="NCBI Taxonomy" id="61180"/>
    <lineage>
        <taxon>Eukaryota</taxon>
        <taxon>Metazoa</taxon>
        <taxon>Ecdysozoa</taxon>
        <taxon>Nematoda</taxon>
        <taxon>Chromadorea</taxon>
        <taxon>Rhabditida</taxon>
        <taxon>Rhabditina</taxon>
        <taxon>Rhabditomorpha</taxon>
        <taxon>Strongyloidea</taxon>
        <taxon>Strongylidae</taxon>
        <taxon>Oesophagostomum</taxon>
    </lineage>
</organism>
<dbReference type="OrthoDB" id="5855031at2759"/>
<feature type="region of interest" description="Disordered" evidence="1">
    <location>
        <begin position="250"/>
        <end position="334"/>
    </location>
</feature>
<gene>
    <name evidence="2" type="ORF">OESDEN_09360</name>
</gene>
<dbReference type="Proteomes" id="UP000053660">
    <property type="component" value="Unassembled WGS sequence"/>
</dbReference>
<protein>
    <submittedName>
        <fullName evidence="2">Uncharacterized protein</fullName>
    </submittedName>
</protein>
<accession>A0A0B1T5W3</accession>
<evidence type="ECO:0000313" key="3">
    <source>
        <dbReference type="Proteomes" id="UP000053660"/>
    </source>
</evidence>
<sequence length="334" mass="36720">MDSSEAAPKPGARWDPASYELNDFDFNELTEMFAEIRTGCGQNFSKYFGLLKSFVKLSITNCELDIHARKLLSDELMSVHERFPVKTRSLDDILGGGETSSEEKQYLPHISTLNALVIIYSLGCGWNAPDRKIGEVLADAVHTMLKDRIDAALSVRNTPLTNEIGIHARYQPSSLDTGQSTSTDLALTATDFLKSFSSKNHFLADESMRLLRLRSHANFYKRLKSVVPEQEWDAALEKSLRDAVLEKSLPNNLAEGQNPSESASKQSSSTESSIADGCNETEPEIGTTGSQKTVKRPNSGRPQPAKRKREDLSSNSAADTSSISNAVADVDWNG</sequence>
<proteinExistence type="predicted"/>